<dbReference type="RefSeq" id="WP_012936583.1">
    <property type="nucleotide sequence ID" value="NC_013739.1"/>
</dbReference>
<dbReference type="SUPFAM" id="SSF46785">
    <property type="entry name" value="Winged helix' DNA-binding domain"/>
    <property type="match status" value="1"/>
</dbReference>
<dbReference type="Pfam" id="PF01614">
    <property type="entry name" value="IclR_C"/>
    <property type="match status" value="1"/>
</dbReference>
<reference evidence="6 7" key="1">
    <citation type="journal article" date="2010" name="Stand. Genomic Sci.">
        <title>Complete genome sequence of Conexibacter woesei type strain (ID131577).</title>
        <authorList>
            <person name="Pukall R."/>
            <person name="Lapidus A."/>
            <person name="Glavina Del Rio T."/>
            <person name="Copeland A."/>
            <person name="Tice H."/>
            <person name="Cheng J.-F."/>
            <person name="Lucas S."/>
            <person name="Chen F."/>
            <person name="Nolan M."/>
            <person name="Bruce D."/>
            <person name="Goodwin L."/>
            <person name="Pitluck S."/>
            <person name="Mavromatis K."/>
            <person name="Ivanova N."/>
            <person name="Ovchinnikova G."/>
            <person name="Pati A."/>
            <person name="Chen A."/>
            <person name="Palaniappan K."/>
            <person name="Land M."/>
            <person name="Hauser L."/>
            <person name="Chang Y.-J."/>
            <person name="Jeffries C.D."/>
            <person name="Chain P."/>
            <person name="Meincke L."/>
            <person name="Sims D."/>
            <person name="Brettin T."/>
            <person name="Detter J.C."/>
            <person name="Rohde M."/>
            <person name="Goeker M."/>
            <person name="Bristow J."/>
            <person name="Eisen J.A."/>
            <person name="Markowitz V."/>
            <person name="Kyrpides N.C."/>
            <person name="Klenk H.-P."/>
            <person name="Hugenholtz P."/>
        </authorList>
    </citation>
    <scope>NUCLEOTIDE SEQUENCE [LARGE SCALE GENOMIC DNA]</scope>
    <source>
        <strain evidence="7">DSM 14684 / CIP 108061 / JCM 11494 / NBRC 100937 / ID131577</strain>
    </source>
</reference>
<dbReference type="InterPro" id="IPR036388">
    <property type="entry name" value="WH-like_DNA-bd_sf"/>
</dbReference>
<dbReference type="InterPro" id="IPR029016">
    <property type="entry name" value="GAF-like_dom_sf"/>
</dbReference>
<dbReference type="SMART" id="SM00346">
    <property type="entry name" value="HTH_ICLR"/>
    <property type="match status" value="1"/>
</dbReference>
<dbReference type="InterPro" id="IPR005471">
    <property type="entry name" value="Tscrpt_reg_IclR_N"/>
</dbReference>
<evidence type="ECO:0000313" key="6">
    <source>
        <dbReference type="EMBL" id="ADB53532.1"/>
    </source>
</evidence>
<evidence type="ECO:0000256" key="2">
    <source>
        <dbReference type="ARBA" id="ARBA00023125"/>
    </source>
</evidence>
<sequence length="255" mass="27056">MAPSRFGAPALERGIAILELLAESPSGLRTEELAAALDLPRSSAFGLVRALHGLGWLDRDEEGRNLLSLRLFTLGVHAAERFDVQRAAAPHLRDLRDRLGLTVHLAVPAGDDRVVYLDKVDGPGIVRFDTYVGKQVDAHLTAVGKALIAELPADRLEATIARVGLTRGTDRSPATVAALQAQLAEVRARGYAVEDQEEVEGVRCVAATIGGYEQPAIAAIGCVGLTRNVPDEQIPQIAAEVIRAAGEISAQLGGR</sequence>
<dbReference type="InterPro" id="IPR014757">
    <property type="entry name" value="Tscrpt_reg_IclR_C"/>
</dbReference>
<dbReference type="SUPFAM" id="SSF55781">
    <property type="entry name" value="GAF domain-like"/>
    <property type="match status" value="1"/>
</dbReference>
<dbReference type="GO" id="GO:0045892">
    <property type="term" value="P:negative regulation of DNA-templated transcription"/>
    <property type="evidence" value="ECO:0007669"/>
    <property type="project" value="TreeGrafter"/>
</dbReference>
<evidence type="ECO:0000256" key="3">
    <source>
        <dbReference type="ARBA" id="ARBA00023163"/>
    </source>
</evidence>
<keyword evidence="1" id="KW-0805">Transcription regulation</keyword>
<dbReference type="Gene3D" id="3.30.450.40">
    <property type="match status" value="1"/>
</dbReference>
<protein>
    <submittedName>
        <fullName evidence="6">Transcriptional regulator, IclR family</fullName>
    </submittedName>
</protein>
<gene>
    <name evidence="6" type="ordered locus">Cwoe_5123</name>
</gene>
<dbReference type="PROSITE" id="PS51078">
    <property type="entry name" value="ICLR_ED"/>
    <property type="match status" value="1"/>
</dbReference>
<evidence type="ECO:0000313" key="7">
    <source>
        <dbReference type="Proteomes" id="UP000008229"/>
    </source>
</evidence>
<dbReference type="InterPro" id="IPR050707">
    <property type="entry name" value="HTH_MetabolicPath_Reg"/>
</dbReference>
<dbReference type="OrthoDB" id="5242615at2"/>
<dbReference type="eggNOG" id="COG1414">
    <property type="taxonomic scope" value="Bacteria"/>
</dbReference>
<organism evidence="6 7">
    <name type="scientific">Conexibacter woesei (strain DSM 14684 / CCUG 47730 / CIP 108061 / JCM 11494 / NBRC 100937 / ID131577)</name>
    <dbReference type="NCBI Taxonomy" id="469383"/>
    <lineage>
        <taxon>Bacteria</taxon>
        <taxon>Bacillati</taxon>
        <taxon>Actinomycetota</taxon>
        <taxon>Thermoleophilia</taxon>
        <taxon>Solirubrobacterales</taxon>
        <taxon>Conexibacteraceae</taxon>
        <taxon>Conexibacter</taxon>
    </lineage>
</organism>
<dbReference type="Proteomes" id="UP000008229">
    <property type="component" value="Chromosome"/>
</dbReference>
<evidence type="ECO:0000259" key="4">
    <source>
        <dbReference type="PROSITE" id="PS51077"/>
    </source>
</evidence>
<dbReference type="STRING" id="469383.Cwoe_5123"/>
<dbReference type="PANTHER" id="PTHR30136:SF24">
    <property type="entry name" value="HTH-TYPE TRANSCRIPTIONAL REPRESSOR ALLR"/>
    <property type="match status" value="1"/>
</dbReference>
<keyword evidence="2" id="KW-0238">DNA-binding</keyword>
<feature type="domain" description="HTH iclR-type" evidence="4">
    <location>
        <begin position="8"/>
        <end position="76"/>
    </location>
</feature>
<accession>D3FDE0</accession>
<reference evidence="7" key="2">
    <citation type="submission" date="2010-01" db="EMBL/GenBank/DDBJ databases">
        <title>The complete genome of Conexibacter woesei DSM 14684.</title>
        <authorList>
            <consortium name="US DOE Joint Genome Institute (JGI-PGF)"/>
            <person name="Lucas S."/>
            <person name="Copeland A."/>
            <person name="Lapidus A."/>
            <person name="Glavina del Rio T."/>
            <person name="Dalin E."/>
            <person name="Tice H."/>
            <person name="Bruce D."/>
            <person name="Goodwin L."/>
            <person name="Pitluck S."/>
            <person name="Kyrpides N."/>
            <person name="Mavromatis K."/>
            <person name="Ivanova N."/>
            <person name="Mikhailova N."/>
            <person name="Chertkov O."/>
            <person name="Brettin T."/>
            <person name="Detter J.C."/>
            <person name="Han C."/>
            <person name="Larimer F."/>
            <person name="Land M."/>
            <person name="Hauser L."/>
            <person name="Markowitz V."/>
            <person name="Cheng J.-F."/>
            <person name="Hugenholtz P."/>
            <person name="Woyke T."/>
            <person name="Wu D."/>
            <person name="Pukall R."/>
            <person name="Steenblock K."/>
            <person name="Schneider S."/>
            <person name="Klenk H.-P."/>
            <person name="Eisen J.A."/>
        </authorList>
    </citation>
    <scope>NUCLEOTIDE SEQUENCE [LARGE SCALE GENOMIC DNA]</scope>
    <source>
        <strain evidence="7">DSM 14684 / CIP 108061 / JCM 11494 / NBRC 100937 / ID131577</strain>
    </source>
</reference>
<keyword evidence="7" id="KW-1185">Reference proteome</keyword>
<dbReference type="KEGG" id="cwo:Cwoe_5123"/>
<keyword evidence="3" id="KW-0804">Transcription</keyword>
<dbReference type="PANTHER" id="PTHR30136">
    <property type="entry name" value="HELIX-TURN-HELIX TRANSCRIPTIONAL REGULATOR, ICLR FAMILY"/>
    <property type="match status" value="1"/>
</dbReference>
<dbReference type="EMBL" id="CP001854">
    <property type="protein sequence ID" value="ADB53532.1"/>
    <property type="molecule type" value="Genomic_DNA"/>
</dbReference>
<dbReference type="GO" id="GO:0003700">
    <property type="term" value="F:DNA-binding transcription factor activity"/>
    <property type="evidence" value="ECO:0007669"/>
    <property type="project" value="TreeGrafter"/>
</dbReference>
<dbReference type="InterPro" id="IPR036390">
    <property type="entry name" value="WH_DNA-bd_sf"/>
</dbReference>
<feature type="domain" description="IclR-ED" evidence="5">
    <location>
        <begin position="70"/>
        <end position="254"/>
    </location>
</feature>
<evidence type="ECO:0000256" key="1">
    <source>
        <dbReference type="ARBA" id="ARBA00023015"/>
    </source>
</evidence>
<evidence type="ECO:0000259" key="5">
    <source>
        <dbReference type="PROSITE" id="PS51078"/>
    </source>
</evidence>
<dbReference type="GO" id="GO:0003677">
    <property type="term" value="F:DNA binding"/>
    <property type="evidence" value="ECO:0007669"/>
    <property type="project" value="UniProtKB-KW"/>
</dbReference>
<dbReference type="AlphaFoldDB" id="D3FDE0"/>
<dbReference type="PROSITE" id="PS51077">
    <property type="entry name" value="HTH_ICLR"/>
    <property type="match status" value="1"/>
</dbReference>
<proteinExistence type="predicted"/>
<dbReference type="HOGENOM" id="CLU_062618_6_3_11"/>
<dbReference type="Gene3D" id="1.10.10.10">
    <property type="entry name" value="Winged helix-like DNA-binding domain superfamily/Winged helix DNA-binding domain"/>
    <property type="match status" value="1"/>
</dbReference>
<dbReference type="Pfam" id="PF09339">
    <property type="entry name" value="HTH_IclR"/>
    <property type="match status" value="1"/>
</dbReference>
<name>D3FDE0_CONWI</name>